<organism evidence="1 2">
    <name type="scientific">Acinetobacter schindleri</name>
    <dbReference type="NCBI Taxonomy" id="108981"/>
    <lineage>
        <taxon>Bacteria</taxon>
        <taxon>Pseudomonadati</taxon>
        <taxon>Pseudomonadota</taxon>
        <taxon>Gammaproteobacteria</taxon>
        <taxon>Moraxellales</taxon>
        <taxon>Moraxellaceae</taxon>
        <taxon>Acinetobacter</taxon>
    </lineage>
</organism>
<evidence type="ECO:0000313" key="1">
    <source>
        <dbReference type="EMBL" id="QIC66826.1"/>
    </source>
</evidence>
<gene>
    <name evidence="1" type="ORF">FSC10_05405</name>
</gene>
<sequence>MAFAQSTSTYSSTDFMQGLRAQLHHPDSERTFYVSQALKTINFDNSPESLLRLDQFFQAFKKHLGILTADFNKTIQKLNTVLLITSQIGYFISSELNCTEHWLSLKELQMVALIPGTEFANSQYYYGLEIHGQIVFPIDYVLKHFSSMEMKTSISEDIQSFIFNYRHPQAIHQYDYSTVLRI</sequence>
<accession>A0AAE6WUZ1</accession>
<evidence type="ECO:0000313" key="2">
    <source>
        <dbReference type="Proteomes" id="UP000503505"/>
    </source>
</evidence>
<dbReference type="Proteomes" id="UP000503505">
    <property type="component" value="Chromosome"/>
</dbReference>
<dbReference type="RefSeq" id="WP_163171114.1">
    <property type="nucleotide sequence ID" value="NZ_CP044463.1"/>
</dbReference>
<proteinExistence type="predicted"/>
<protein>
    <submittedName>
        <fullName evidence="1">Uncharacterized protein</fullName>
    </submittedName>
</protein>
<dbReference type="AlphaFoldDB" id="A0AAE6WUZ1"/>
<reference evidence="1 2" key="1">
    <citation type="submission" date="2019-09" db="EMBL/GenBank/DDBJ databases">
        <title>Non-baumannii Acinetobacter spp. carrying blaNDM-1 isolated in China.</title>
        <authorList>
            <person name="Cui C."/>
            <person name="Chen C."/>
            <person name="Sun J."/>
            <person name="Liu Y."/>
        </authorList>
    </citation>
    <scope>NUCLEOTIDE SEQUENCE [LARGE SCALE GENOMIC DNA]</scope>
    <source>
        <strain evidence="1 2">HZE23-1</strain>
    </source>
</reference>
<dbReference type="EMBL" id="CP044463">
    <property type="protein sequence ID" value="QIC66826.1"/>
    <property type="molecule type" value="Genomic_DNA"/>
</dbReference>
<name>A0AAE6WUZ1_9GAMM</name>